<organism evidence="1">
    <name type="scientific">Rhizophora mucronata</name>
    <name type="common">Asiatic mangrove</name>
    <dbReference type="NCBI Taxonomy" id="61149"/>
    <lineage>
        <taxon>Eukaryota</taxon>
        <taxon>Viridiplantae</taxon>
        <taxon>Streptophyta</taxon>
        <taxon>Embryophyta</taxon>
        <taxon>Tracheophyta</taxon>
        <taxon>Spermatophyta</taxon>
        <taxon>Magnoliopsida</taxon>
        <taxon>eudicotyledons</taxon>
        <taxon>Gunneridae</taxon>
        <taxon>Pentapetalae</taxon>
        <taxon>rosids</taxon>
        <taxon>fabids</taxon>
        <taxon>Malpighiales</taxon>
        <taxon>Rhizophoraceae</taxon>
        <taxon>Rhizophora</taxon>
    </lineage>
</organism>
<sequence>MNPIPNLSLQDLPPHLLHILLVKVFNSQLAEAFF</sequence>
<reference evidence="1" key="1">
    <citation type="submission" date="2018-02" db="EMBL/GenBank/DDBJ databases">
        <title>Rhizophora mucronata_Transcriptome.</title>
        <authorList>
            <person name="Meera S.P."/>
            <person name="Sreeshan A."/>
            <person name="Augustine A."/>
        </authorList>
    </citation>
    <scope>NUCLEOTIDE SEQUENCE</scope>
    <source>
        <tissue evidence="1">Leaf</tissue>
    </source>
</reference>
<accession>A0A2P2IQ72</accession>
<evidence type="ECO:0000313" key="1">
    <source>
        <dbReference type="EMBL" id="MBW83363.1"/>
    </source>
</evidence>
<dbReference type="AlphaFoldDB" id="A0A2P2IQ72"/>
<name>A0A2P2IQ72_RHIMU</name>
<dbReference type="EMBL" id="GGEC01002880">
    <property type="protein sequence ID" value="MBW83363.1"/>
    <property type="molecule type" value="Transcribed_RNA"/>
</dbReference>
<protein>
    <submittedName>
        <fullName evidence="1">Exocyst complex component EXO70A1-like</fullName>
    </submittedName>
</protein>
<proteinExistence type="predicted"/>